<gene>
    <name evidence="4" type="ORF">CC1G_02461</name>
</gene>
<accession>A8NBK1</accession>
<dbReference type="HOGENOM" id="CLU_311906_0_0_1"/>
<evidence type="ECO:0000313" key="4">
    <source>
        <dbReference type="EMBL" id="EAU89572.2"/>
    </source>
</evidence>
<dbReference type="InParanoid" id="A8NBK1"/>
<comment type="caution">
    <text evidence="4">The sequence shown here is derived from an EMBL/GenBank/DDBJ whole genome shotgun (WGS) entry which is preliminary data.</text>
</comment>
<feature type="transmembrane region" description="Helical" evidence="2">
    <location>
        <begin position="79"/>
        <end position="96"/>
    </location>
</feature>
<dbReference type="Proteomes" id="UP000001861">
    <property type="component" value="Unassembled WGS sequence"/>
</dbReference>
<dbReference type="AlphaFoldDB" id="A8NBK1"/>
<evidence type="ECO:0000259" key="3">
    <source>
        <dbReference type="Pfam" id="PF20153"/>
    </source>
</evidence>
<feature type="domain" description="DUF6535" evidence="3">
    <location>
        <begin position="57"/>
        <end position="230"/>
    </location>
</feature>
<feature type="region of interest" description="Disordered" evidence="1">
    <location>
        <begin position="11"/>
        <end position="36"/>
    </location>
</feature>
<dbReference type="EMBL" id="AACS02000009">
    <property type="protein sequence ID" value="EAU89572.2"/>
    <property type="molecule type" value="Genomic_DNA"/>
</dbReference>
<keyword evidence="2" id="KW-0812">Transmembrane</keyword>
<name>A8NBK1_COPC7</name>
<keyword evidence="2" id="KW-0472">Membrane</keyword>
<dbReference type="GeneID" id="6008683"/>
<dbReference type="OrthoDB" id="3219854at2759"/>
<feature type="transmembrane region" description="Helical" evidence="2">
    <location>
        <begin position="149"/>
        <end position="172"/>
    </location>
</feature>
<keyword evidence="5" id="KW-1185">Reference proteome</keyword>
<protein>
    <recommendedName>
        <fullName evidence="3">DUF6535 domain-containing protein</fullName>
    </recommendedName>
</protein>
<dbReference type="InterPro" id="IPR045338">
    <property type="entry name" value="DUF6535"/>
</dbReference>
<evidence type="ECO:0000313" key="5">
    <source>
        <dbReference type="Proteomes" id="UP000001861"/>
    </source>
</evidence>
<dbReference type="STRING" id="240176.A8NBK1"/>
<dbReference type="RefSeq" id="XP_001832199.2">
    <property type="nucleotide sequence ID" value="XM_001832147.2"/>
</dbReference>
<feature type="transmembrane region" description="Helical" evidence="2">
    <location>
        <begin position="203"/>
        <end position="229"/>
    </location>
</feature>
<evidence type="ECO:0000256" key="2">
    <source>
        <dbReference type="SAM" id="Phobius"/>
    </source>
</evidence>
<feature type="compositionally biased region" description="Low complexity" evidence="1">
    <location>
        <begin position="11"/>
        <end position="25"/>
    </location>
</feature>
<proteinExistence type="predicted"/>
<reference evidence="4 5" key="1">
    <citation type="journal article" date="2010" name="Proc. Natl. Acad. Sci. U.S.A.">
        <title>Insights into evolution of multicellular fungi from the assembled chromosomes of the mushroom Coprinopsis cinerea (Coprinus cinereus).</title>
        <authorList>
            <person name="Stajich J.E."/>
            <person name="Wilke S.K."/>
            <person name="Ahren D."/>
            <person name="Au C.H."/>
            <person name="Birren B.W."/>
            <person name="Borodovsky M."/>
            <person name="Burns C."/>
            <person name="Canback B."/>
            <person name="Casselton L.A."/>
            <person name="Cheng C.K."/>
            <person name="Deng J."/>
            <person name="Dietrich F.S."/>
            <person name="Fargo D.C."/>
            <person name="Farman M.L."/>
            <person name="Gathman A.C."/>
            <person name="Goldberg J."/>
            <person name="Guigo R."/>
            <person name="Hoegger P.J."/>
            <person name="Hooker J.B."/>
            <person name="Huggins A."/>
            <person name="James T.Y."/>
            <person name="Kamada T."/>
            <person name="Kilaru S."/>
            <person name="Kodira C."/>
            <person name="Kues U."/>
            <person name="Kupfer D."/>
            <person name="Kwan H.S."/>
            <person name="Lomsadze A."/>
            <person name="Li W."/>
            <person name="Lilly W.W."/>
            <person name="Ma L.J."/>
            <person name="Mackey A.J."/>
            <person name="Manning G."/>
            <person name="Martin F."/>
            <person name="Muraguchi H."/>
            <person name="Natvig D.O."/>
            <person name="Palmerini H."/>
            <person name="Ramesh M.A."/>
            <person name="Rehmeyer C.J."/>
            <person name="Roe B.A."/>
            <person name="Shenoy N."/>
            <person name="Stanke M."/>
            <person name="Ter-Hovhannisyan V."/>
            <person name="Tunlid A."/>
            <person name="Velagapudi R."/>
            <person name="Vision T.J."/>
            <person name="Zeng Q."/>
            <person name="Zolan M.E."/>
            <person name="Pukkila P.J."/>
        </authorList>
    </citation>
    <scope>NUCLEOTIDE SEQUENCE [LARGE SCALE GENOMIC DNA]</scope>
    <source>
        <strain evidence="5">Okayama-7 / 130 / ATCC MYA-4618 / FGSC 9003</strain>
    </source>
</reference>
<feature type="transmembrane region" description="Helical" evidence="2">
    <location>
        <begin position="235"/>
        <end position="257"/>
    </location>
</feature>
<sequence length="941" mass="106490">MPDDTFNYSLAASSTSRETSSTAHTPPTPPFWEAERPWTTKDPLRFPMPGENRDLKYCRRLVEEHDDGRCAAWKDEIQNLLLFAGLFSAIVTAFSVEATRLLQGSPEDVTVQLLGRITTQLEFSHNEPSSTLPRLPSFAPPPNAIRVNILWAISLTISLAVVTVGIVCLQWLREYQRQDPGRSDKDALAARDLRAESIKRWKIPFIISILPILLQAALALFLCGLVDYFFAMSPFAAWVISAFVGPTLLFIIITPMLPGLHDFILTQIWPGLSGTYCAYRSPQAWAFTMLCSAVAATWHHLRHLTNVNSGAAEDIPLKSCIREIKHLQDWIAYDGWRRKGPRFRHGFVFALCRLLRLHRGTDSPVLYAAYHSLRDIVSVDEAEDASREIFRTADFNIRDQIPESLPPADQVNFARDLLMFHIGRKVFRRAEPSRTYYGEWEHRHLLELFVKITQQCDELGLECPPIFNTIERPFSDYSVLPHSLRIQLFKRLHARLHMDIRPLGISNISFLQDAAESMLALLLTFVFYPLDDAYATPDSTSDAISNESFHQTSQILEAGFDDLSAAVGQWENPNFDLFVNSWQRFLDHPARTLRKNVALVFKSPAFWKFLRTLSISQRWPVPLTGGDTNPQIDSWVDFASAIIRVGEEHAPIVSLVDILDLTLRHLQLQRNIQCINLKGVVGLICKAIGIVVLNADSLDPFMEEKEDITTNVTLYSKVDATFRLLAELMESGTYLGLRFHAYCLVPWTDPANEAKLLLNKDILIHSVPFAELVSSVDSNILPFEYFDTEIWKRRLNRFTPKIPPNTVEHFLKLKHQLPSTDIIAMQPTRVARNIMVDDAIWGRGLSNTLRPRGADRTGMAVGLGSLAAFIAFAYGVEWLAEKRNPESDAVKEFLSPFCGPTTETMSTLSSAEPTTINLHEPDSEFTGLLRDDLLLTTFYPL</sequence>
<dbReference type="eggNOG" id="ENOG502SN69">
    <property type="taxonomic scope" value="Eukaryota"/>
</dbReference>
<dbReference type="Pfam" id="PF20153">
    <property type="entry name" value="DUF6535"/>
    <property type="match status" value="1"/>
</dbReference>
<keyword evidence="2" id="KW-1133">Transmembrane helix</keyword>
<dbReference type="KEGG" id="cci:CC1G_02461"/>
<evidence type="ECO:0000256" key="1">
    <source>
        <dbReference type="SAM" id="MobiDB-lite"/>
    </source>
</evidence>
<organism evidence="4 5">
    <name type="scientific">Coprinopsis cinerea (strain Okayama-7 / 130 / ATCC MYA-4618 / FGSC 9003)</name>
    <name type="common">Inky cap fungus</name>
    <name type="synonym">Hormographiella aspergillata</name>
    <dbReference type="NCBI Taxonomy" id="240176"/>
    <lineage>
        <taxon>Eukaryota</taxon>
        <taxon>Fungi</taxon>
        <taxon>Dikarya</taxon>
        <taxon>Basidiomycota</taxon>
        <taxon>Agaricomycotina</taxon>
        <taxon>Agaricomycetes</taxon>
        <taxon>Agaricomycetidae</taxon>
        <taxon>Agaricales</taxon>
        <taxon>Agaricineae</taxon>
        <taxon>Psathyrellaceae</taxon>
        <taxon>Coprinopsis</taxon>
    </lineage>
</organism>
<dbReference type="VEuPathDB" id="FungiDB:CC1G_02461"/>